<name>A0A6M3L3V8_9ZZZZ</name>
<sequence length="62" mass="6727">MLEFQEGTCAICGVESKHLACMSETDERLICIRCAGKEAGRLDIEGDILLGKLFGLLPADLE</sequence>
<gene>
    <name evidence="1" type="ORF">MM415A06258_0009</name>
    <name evidence="2" type="ORF">MM415B02556_0008</name>
</gene>
<accession>A0A6M3L3V8</accession>
<evidence type="ECO:0000313" key="1">
    <source>
        <dbReference type="EMBL" id="QJA68529.1"/>
    </source>
</evidence>
<dbReference type="EMBL" id="MT141625">
    <property type="protein sequence ID" value="QJA68529.1"/>
    <property type="molecule type" value="Genomic_DNA"/>
</dbReference>
<evidence type="ECO:0000313" key="2">
    <source>
        <dbReference type="EMBL" id="QJA89407.1"/>
    </source>
</evidence>
<dbReference type="EMBL" id="MT142844">
    <property type="protein sequence ID" value="QJA89407.1"/>
    <property type="molecule type" value="Genomic_DNA"/>
</dbReference>
<protein>
    <submittedName>
        <fullName evidence="2">Uncharacterized protein</fullName>
    </submittedName>
</protein>
<reference evidence="2" key="1">
    <citation type="submission" date="2020-03" db="EMBL/GenBank/DDBJ databases">
        <title>The deep terrestrial virosphere.</title>
        <authorList>
            <person name="Holmfeldt K."/>
            <person name="Nilsson E."/>
            <person name="Simone D."/>
            <person name="Lopez-Fernandez M."/>
            <person name="Wu X."/>
            <person name="de Brujin I."/>
            <person name="Lundin D."/>
            <person name="Andersson A."/>
            <person name="Bertilsson S."/>
            <person name="Dopson M."/>
        </authorList>
    </citation>
    <scope>NUCLEOTIDE SEQUENCE</scope>
    <source>
        <strain evidence="1">MM415A06258</strain>
        <strain evidence="2">MM415B02556</strain>
    </source>
</reference>
<organism evidence="2">
    <name type="scientific">viral metagenome</name>
    <dbReference type="NCBI Taxonomy" id="1070528"/>
    <lineage>
        <taxon>unclassified sequences</taxon>
        <taxon>metagenomes</taxon>
        <taxon>organismal metagenomes</taxon>
    </lineage>
</organism>
<dbReference type="AlphaFoldDB" id="A0A6M3L3V8"/>
<proteinExistence type="predicted"/>